<feature type="signal peptide" evidence="1">
    <location>
        <begin position="1"/>
        <end position="23"/>
    </location>
</feature>
<evidence type="ECO:0000313" key="4">
    <source>
        <dbReference type="Proteomes" id="UP000747542"/>
    </source>
</evidence>
<dbReference type="InterPro" id="IPR029056">
    <property type="entry name" value="Ribokinase-like"/>
</dbReference>
<dbReference type="PANTHER" id="PTHR42774">
    <property type="entry name" value="PHOSPHOTRANSFERASE SYSTEM TRANSPORT PROTEIN"/>
    <property type="match status" value="1"/>
</dbReference>
<name>A0A8J5JU93_HOMAM</name>
<gene>
    <name evidence="3" type="primary">Khk-L1</name>
    <name evidence="3" type="ORF">Hamer_G019950</name>
</gene>
<keyword evidence="4" id="KW-1185">Reference proteome</keyword>
<feature type="chain" id="PRO_5035229435" evidence="1">
    <location>
        <begin position="24"/>
        <end position="83"/>
    </location>
</feature>
<evidence type="ECO:0000313" key="3">
    <source>
        <dbReference type="EMBL" id="KAG7161935.1"/>
    </source>
</evidence>
<accession>A0A8J5JU93</accession>
<dbReference type="InterPro" id="IPR011611">
    <property type="entry name" value="PfkB_dom"/>
</dbReference>
<evidence type="ECO:0000259" key="2">
    <source>
        <dbReference type="Pfam" id="PF00294"/>
    </source>
</evidence>
<evidence type="ECO:0000256" key="1">
    <source>
        <dbReference type="SAM" id="SignalP"/>
    </source>
</evidence>
<dbReference type="GO" id="GO:0006796">
    <property type="term" value="P:phosphate-containing compound metabolic process"/>
    <property type="evidence" value="ECO:0007669"/>
    <property type="project" value="UniProtKB-ARBA"/>
</dbReference>
<comment type="caution">
    <text evidence="3">The sequence shown here is derived from an EMBL/GenBank/DDBJ whole genome shotgun (WGS) entry which is preliminary data.</text>
</comment>
<dbReference type="EMBL" id="JAHLQT010028706">
    <property type="protein sequence ID" value="KAG7161935.1"/>
    <property type="molecule type" value="Genomic_DNA"/>
</dbReference>
<keyword evidence="1" id="KW-0732">Signal</keyword>
<dbReference type="PANTHER" id="PTHR42774:SF3">
    <property type="entry name" value="KETOHEXOKINASE"/>
    <property type="match status" value="1"/>
</dbReference>
<protein>
    <submittedName>
        <fullName evidence="3">Ketohexokinase-like 1</fullName>
    </submittedName>
</protein>
<dbReference type="SUPFAM" id="SSF53613">
    <property type="entry name" value="Ribokinase-like"/>
    <property type="match status" value="1"/>
</dbReference>
<feature type="domain" description="Carbohydrate kinase PfkB" evidence="2">
    <location>
        <begin position="5"/>
        <end position="72"/>
    </location>
</feature>
<proteinExistence type="predicted"/>
<organism evidence="3 4">
    <name type="scientific">Homarus americanus</name>
    <name type="common">American lobster</name>
    <dbReference type="NCBI Taxonomy" id="6706"/>
    <lineage>
        <taxon>Eukaryota</taxon>
        <taxon>Metazoa</taxon>
        <taxon>Ecdysozoa</taxon>
        <taxon>Arthropoda</taxon>
        <taxon>Crustacea</taxon>
        <taxon>Multicrustacea</taxon>
        <taxon>Malacostraca</taxon>
        <taxon>Eumalacostraca</taxon>
        <taxon>Eucarida</taxon>
        <taxon>Decapoda</taxon>
        <taxon>Pleocyemata</taxon>
        <taxon>Astacidea</taxon>
        <taxon>Nephropoidea</taxon>
        <taxon>Nephropidae</taxon>
        <taxon>Homarus</taxon>
    </lineage>
</organism>
<reference evidence="3" key="1">
    <citation type="journal article" date="2021" name="Sci. Adv.">
        <title>The American lobster genome reveals insights on longevity, neural, and immune adaptations.</title>
        <authorList>
            <person name="Polinski J.M."/>
            <person name="Zimin A.V."/>
            <person name="Clark K.F."/>
            <person name="Kohn A.B."/>
            <person name="Sadowski N."/>
            <person name="Timp W."/>
            <person name="Ptitsyn A."/>
            <person name="Khanna P."/>
            <person name="Romanova D.Y."/>
            <person name="Williams P."/>
            <person name="Greenwood S.J."/>
            <person name="Moroz L.L."/>
            <person name="Walt D.R."/>
            <person name="Bodnar A.G."/>
        </authorList>
    </citation>
    <scope>NUCLEOTIDE SEQUENCE</scope>
    <source>
        <strain evidence="3">GMGI-L3</strain>
    </source>
</reference>
<dbReference type="Proteomes" id="UP000747542">
    <property type="component" value="Unassembled WGS sequence"/>
</dbReference>
<dbReference type="AlphaFoldDB" id="A0A8J5JU93"/>
<dbReference type="Gene3D" id="3.40.1190.20">
    <property type="match status" value="1"/>
</dbReference>
<dbReference type="InterPro" id="IPR052562">
    <property type="entry name" value="Ketohexokinase-related"/>
</dbReference>
<dbReference type="Pfam" id="PF00294">
    <property type="entry name" value="PfkB"/>
    <property type="match status" value="1"/>
</dbReference>
<sequence>MSSRQNILCVGLCCLDIISQVSKFPVEDTDQRCLDQRWQRGGNAANNSTVLGLLGAKPAFFGTIADSHEKRYSKMLRVPTLKL</sequence>